<proteinExistence type="inferred from homology"/>
<evidence type="ECO:0000256" key="1">
    <source>
        <dbReference type="ARBA" id="ARBA00005589"/>
    </source>
</evidence>
<evidence type="ECO:0000313" key="5">
    <source>
        <dbReference type="EMBL" id="OGK15406.1"/>
    </source>
</evidence>
<dbReference type="PRINTS" id="PR00974">
    <property type="entry name" value="RIBOSOMALS18"/>
</dbReference>
<dbReference type="Gene3D" id="4.10.640.10">
    <property type="entry name" value="Ribosomal protein S18"/>
    <property type="match status" value="1"/>
</dbReference>
<dbReference type="InterPro" id="IPR036870">
    <property type="entry name" value="Ribosomal_bS18_sf"/>
</dbReference>
<comment type="similarity">
    <text evidence="1 4">Belongs to the bacterial ribosomal protein bS18 family.</text>
</comment>
<dbReference type="NCBIfam" id="TIGR00165">
    <property type="entry name" value="S18"/>
    <property type="match status" value="1"/>
</dbReference>
<evidence type="ECO:0000256" key="2">
    <source>
        <dbReference type="ARBA" id="ARBA00022980"/>
    </source>
</evidence>
<keyword evidence="3 4" id="KW-0687">Ribonucleoprotein</keyword>
<dbReference type="Pfam" id="PF01084">
    <property type="entry name" value="Ribosomal_S18"/>
    <property type="match status" value="1"/>
</dbReference>
<dbReference type="InterPro" id="IPR001648">
    <property type="entry name" value="Ribosomal_bS18"/>
</dbReference>
<dbReference type="GO" id="GO:0006412">
    <property type="term" value="P:translation"/>
    <property type="evidence" value="ECO:0007669"/>
    <property type="project" value="InterPro"/>
</dbReference>
<dbReference type="PANTHER" id="PTHR13479">
    <property type="entry name" value="30S RIBOSOMAL PROTEIN S18"/>
    <property type="match status" value="1"/>
</dbReference>
<dbReference type="GO" id="GO:0070181">
    <property type="term" value="F:small ribosomal subunit rRNA binding"/>
    <property type="evidence" value="ECO:0007669"/>
    <property type="project" value="TreeGrafter"/>
</dbReference>
<sequence>MSKRCFFCQHKAEPTFRELDNLLKFTSPRMKIVSSEKTNVCAKHQRQLSKEIKHARYLALLPYTSYQQEKMRQIVG</sequence>
<comment type="caution">
    <text evidence="5">The sequence shown here is derived from an EMBL/GenBank/DDBJ whole genome shotgun (WGS) entry which is preliminary data.</text>
</comment>
<dbReference type="GO" id="GO:0022627">
    <property type="term" value="C:cytosolic small ribosomal subunit"/>
    <property type="evidence" value="ECO:0007669"/>
    <property type="project" value="TreeGrafter"/>
</dbReference>
<dbReference type="AlphaFoldDB" id="A0A1F7G983"/>
<evidence type="ECO:0000256" key="3">
    <source>
        <dbReference type="ARBA" id="ARBA00023274"/>
    </source>
</evidence>
<protein>
    <submittedName>
        <fullName evidence="5">30S ribosomal protein S18</fullName>
    </submittedName>
</protein>
<dbReference type="PANTHER" id="PTHR13479:SF40">
    <property type="entry name" value="SMALL RIBOSOMAL SUBUNIT PROTEIN BS18M"/>
    <property type="match status" value="1"/>
</dbReference>
<keyword evidence="2 4" id="KW-0689">Ribosomal protein</keyword>
<dbReference type="GO" id="GO:0003735">
    <property type="term" value="F:structural constituent of ribosome"/>
    <property type="evidence" value="ECO:0007669"/>
    <property type="project" value="InterPro"/>
</dbReference>
<accession>A0A1F7G983</accession>
<dbReference type="EMBL" id="MFZF01000031">
    <property type="protein sequence ID" value="OGK15406.1"/>
    <property type="molecule type" value="Genomic_DNA"/>
</dbReference>
<dbReference type="SUPFAM" id="SSF46911">
    <property type="entry name" value="Ribosomal protein S18"/>
    <property type="match status" value="1"/>
</dbReference>
<name>A0A1F7G983_9BACT</name>
<gene>
    <name evidence="5" type="ORF">A2690_05110</name>
</gene>
<evidence type="ECO:0000256" key="4">
    <source>
        <dbReference type="RuleBase" id="RU003910"/>
    </source>
</evidence>
<reference evidence="5 6" key="1">
    <citation type="journal article" date="2016" name="Nat. Commun.">
        <title>Thousands of microbial genomes shed light on interconnected biogeochemical processes in an aquifer system.</title>
        <authorList>
            <person name="Anantharaman K."/>
            <person name="Brown C.T."/>
            <person name="Hug L.A."/>
            <person name="Sharon I."/>
            <person name="Castelle C.J."/>
            <person name="Probst A.J."/>
            <person name="Thomas B.C."/>
            <person name="Singh A."/>
            <person name="Wilkins M.J."/>
            <person name="Karaoz U."/>
            <person name="Brodie E.L."/>
            <person name="Williams K.H."/>
            <person name="Hubbard S.S."/>
            <person name="Banfield J.F."/>
        </authorList>
    </citation>
    <scope>NUCLEOTIDE SEQUENCE [LARGE SCALE GENOMIC DNA]</scope>
</reference>
<evidence type="ECO:0000313" key="6">
    <source>
        <dbReference type="Proteomes" id="UP000178372"/>
    </source>
</evidence>
<organism evidence="5 6">
    <name type="scientific">Candidatus Roizmanbacteria bacterium RIFCSPHIGHO2_01_FULL_39_12b</name>
    <dbReference type="NCBI Taxonomy" id="1802030"/>
    <lineage>
        <taxon>Bacteria</taxon>
        <taxon>Candidatus Roizmaniibacteriota</taxon>
    </lineage>
</organism>
<dbReference type="Proteomes" id="UP000178372">
    <property type="component" value="Unassembled WGS sequence"/>
</dbReference>